<dbReference type="EMBL" id="JADCSA010000001">
    <property type="protein sequence ID" value="MBE7323041.1"/>
    <property type="molecule type" value="Genomic_DNA"/>
</dbReference>
<protein>
    <submittedName>
        <fullName evidence="2">Uncharacterized protein</fullName>
    </submittedName>
</protein>
<dbReference type="Proteomes" id="UP000756387">
    <property type="component" value="Unassembled WGS sequence"/>
</dbReference>
<feature type="region of interest" description="Disordered" evidence="1">
    <location>
        <begin position="1"/>
        <end position="27"/>
    </location>
</feature>
<evidence type="ECO:0000313" key="3">
    <source>
        <dbReference type="Proteomes" id="UP000756387"/>
    </source>
</evidence>
<gene>
    <name evidence="2" type="ORF">IEQ44_00060</name>
</gene>
<reference evidence="2 3" key="1">
    <citation type="submission" date="2020-10" db="EMBL/GenBank/DDBJ databases">
        <title>Nocardioides sp. isolated from sludge.</title>
        <authorList>
            <person name="Zhang X."/>
        </authorList>
    </citation>
    <scope>NUCLEOTIDE SEQUENCE [LARGE SCALE GENOMIC DNA]</scope>
    <source>
        <strain evidence="2 3">Y6</strain>
    </source>
</reference>
<keyword evidence="3" id="KW-1185">Reference proteome</keyword>
<proteinExistence type="predicted"/>
<accession>A0ABR9RN87</accession>
<comment type="caution">
    <text evidence="2">The sequence shown here is derived from an EMBL/GenBank/DDBJ whole genome shotgun (WGS) entry which is preliminary data.</text>
</comment>
<evidence type="ECO:0000256" key="1">
    <source>
        <dbReference type="SAM" id="MobiDB-lite"/>
    </source>
</evidence>
<sequence length="96" mass="10026">MESPTTSTVASSAARPCASPAAGTDAGTVAAAPTGPIAVAHRAAVALHPVLPRLLLLHPLRPCLLLLCRVLLPRLSMLVIEAERRLRRNTVGPRPV</sequence>
<dbReference type="RefSeq" id="WP_193636390.1">
    <property type="nucleotide sequence ID" value="NZ_JADCSA010000001.1"/>
</dbReference>
<evidence type="ECO:0000313" key="2">
    <source>
        <dbReference type="EMBL" id="MBE7323041.1"/>
    </source>
</evidence>
<name>A0ABR9RN87_9ACTN</name>
<organism evidence="2 3">
    <name type="scientific">Nocardioides malaquae</name>
    <dbReference type="NCBI Taxonomy" id="2773426"/>
    <lineage>
        <taxon>Bacteria</taxon>
        <taxon>Bacillati</taxon>
        <taxon>Actinomycetota</taxon>
        <taxon>Actinomycetes</taxon>
        <taxon>Propionibacteriales</taxon>
        <taxon>Nocardioidaceae</taxon>
        <taxon>Nocardioides</taxon>
    </lineage>
</organism>